<proteinExistence type="inferred from homology"/>
<comment type="caution">
    <text evidence="3">The sequence shown here is derived from an EMBL/GenBank/DDBJ whole genome shotgun (WGS) entry which is preliminary data.</text>
</comment>
<dbReference type="InterPro" id="IPR023393">
    <property type="entry name" value="START-like_dom_sf"/>
</dbReference>
<dbReference type="Proteomes" id="UP001183414">
    <property type="component" value="Unassembled WGS sequence"/>
</dbReference>
<dbReference type="EMBL" id="JAVREQ010000016">
    <property type="protein sequence ID" value="MDT0380630.1"/>
    <property type="molecule type" value="Genomic_DNA"/>
</dbReference>
<accession>A0ABU2NUH8</accession>
<comment type="similarity">
    <text evidence="1">Belongs to the AHA1 family.</text>
</comment>
<evidence type="ECO:0000313" key="4">
    <source>
        <dbReference type="Proteomes" id="UP001183414"/>
    </source>
</evidence>
<dbReference type="CDD" id="cd07814">
    <property type="entry name" value="SRPBCC_CalC_Aha1-like"/>
    <property type="match status" value="1"/>
</dbReference>
<reference evidence="4" key="1">
    <citation type="submission" date="2023-07" db="EMBL/GenBank/DDBJ databases">
        <title>30 novel species of actinomycetes from the DSMZ collection.</title>
        <authorList>
            <person name="Nouioui I."/>
        </authorList>
    </citation>
    <scope>NUCLEOTIDE SEQUENCE [LARGE SCALE GENOMIC DNA]</scope>
    <source>
        <strain evidence="4">DSM 42041</strain>
    </source>
</reference>
<dbReference type="Pfam" id="PF08327">
    <property type="entry name" value="AHSA1"/>
    <property type="match status" value="1"/>
</dbReference>
<evidence type="ECO:0000313" key="3">
    <source>
        <dbReference type="EMBL" id="MDT0380630.1"/>
    </source>
</evidence>
<keyword evidence="4" id="KW-1185">Reference proteome</keyword>
<protein>
    <submittedName>
        <fullName evidence="3">SRPBCC domain-containing protein</fullName>
    </submittedName>
</protein>
<evidence type="ECO:0000256" key="1">
    <source>
        <dbReference type="ARBA" id="ARBA00006817"/>
    </source>
</evidence>
<dbReference type="SUPFAM" id="SSF55961">
    <property type="entry name" value="Bet v1-like"/>
    <property type="match status" value="1"/>
</dbReference>
<feature type="domain" description="Activator of Hsp90 ATPase homologue 1/2-like C-terminal" evidence="2">
    <location>
        <begin position="21"/>
        <end position="134"/>
    </location>
</feature>
<evidence type="ECO:0000259" key="2">
    <source>
        <dbReference type="Pfam" id="PF08327"/>
    </source>
</evidence>
<gene>
    <name evidence="3" type="ORF">RM572_17905</name>
</gene>
<dbReference type="RefSeq" id="WP_311674367.1">
    <property type="nucleotide sequence ID" value="NZ_JAVREQ010000016.1"/>
</dbReference>
<name>A0ABU2NUH8_9ACTN</name>
<sequence length="138" mass="15124">MPTGLTRDAGWQIGVSKTLPLPPEAVWDFLTCDEGLALWLGPGARLPRDKGAAYETPDGVRGELRSLRPADRVRLTWRPPGWAHDTTLQVAVSPAPGTAGARTVLRFHQEHLADAAERERQRAHWRSVMDAVTDALTG</sequence>
<dbReference type="InterPro" id="IPR013538">
    <property type="entry name" value="ASHA1/2-like_C"/>
</dbReference>
<organism evidence="3 4">
    <name type="scientific">Streptomyces hazeniae</name>
    <dbReference type="NCBI Taxonomy" id="3075538"/>
    <lineage>
        <taxon>Bacteria</taxon>
        <taxon>Bacillati</taxon>
        <taxon>Actinomycetota</taxon>
        <taxon>Actinomycetes</taxon>
        <taxon>Kitasatosporales</taxon>
        <taxon>Streptomycetaceae</taxon>
        <taxon>Streptomyces</taxon>
    </lineage>
</organism>
<dbReference type="Gene3D" id="3.30.530.20">
    <property type="match status" value="1"/>
</dbReference>